<name>X0VXJ6_9ZZZZ</name>
<feature type="non-terminal residue" evidence="2">
    <location>
        <position position="1"/>
    </location>
</feature>
<accession>X0VXJ6</accession>
<comment type="caution">
    <text evidence="2">The sequence shown here is derived from an EMBL/GenBank/DDBJ whole genome shotgun (WGS) entry which is preliminary data.</text>
</comment>
<dbReference type="EMBL" id="BARS01035314">
    <property type="protein sequence ID" value="GAG17158.1"/>
    <property type="molecule type" value="Genomic_DNA"/>
</dbReference>
<proteinExistence type="predicted"/>
<feature type="non-terminal residue" evidence="2">
    <location>
        <position position="258"/>
    </location>
</feature>
<evidence type="ECO:0000256" key="1">
    <source>
        <dbReference type="SAM" id="MobiDB-lite"/>
    </source>
</evidence>
<protein>
    <submittedName>
        <fullName evidence="2">Uncharacterized protein</fullName>
    </submittedName>
</protein>
<gene>
    <name evidence="2" type="ORF">S01H1_54427</name>
</gene>
<feature type="region of interest" description="Disordered" evidence="1">
    <location>
        <begin position="1"/>
        <end position="26"/>
    </location>
</feature>
<sequence length="258" mass="27452">EKKKPLEEVDEADRFPSSVTVDGVDYPTDVVEEPNPVLEGPTDYCYTGAEASNFDQRGVMPLSANNSVRRPLIGGIKMGTLPPTGYGGAYVGSGTLGGLVVDNTDNTICALTNMHVVYPTYFSSEKVSTEAAAGTVKGGTKFATDTGYSTYFSYLCAGAIYREDNEDTIYPSGNNGGVELTEEIGNYPFYQHTDSTFEVVMATYKVGSVKRTSLITSEVSQVATVRMDAALLTIEPANCKSAQDGSSVNYQQIVAGAA</sequence>
<reference evidence="2" key="1">
    <citation type="journal article" date="2014" name="Front. Microbiol.">
        <title>High frequency of phylogenetically diverse reductive dehalogenase-homologous genes in deep subseafloor sedimentary metagenomes.</title>
        <authorList>
            <person name="Kawai M."/>
            <person name="Futagami T."/>
            <person name="Toyoda A."/>
            <person name="Takaki Y."/>
            <person name="Nishi S."/>
            <person name="Hori S."/>
            <person name="Arai W."/>
            <person name="Tsubouchi T."/>
            <person name="Morono Y."/>
            <person name="Uchiyama I."/>
            <person name="Ito T."/>
            <person name="Fujiyama A."/>
            <person name="Inagaki F."/>
            <person name="Takami H."/>
        </authorList>
    </citation>
    <scope>NUCLEOTIDE SEQUENCE</scope>
    <source>
        <strain evidence="2">Expedition CK06-06</strain>
    </source>
</reference>
<evidence type="ECO:0000313" key="2">
    <source>
        <dbReference type="EMBL" id="GAG17158.1"/>
    </source>
</evidence>
<organism evidence="2">
    <name type="scientific">marine sediment metagenome</name>
    <dbReference type="NCBI Taxonomy" id="412755"/>
    <lineage>
        <taxon>unclassified sequences</taxon>
        <taxon>metagenomes</taxon>
        <taxon>ecological metagenomes</taxon>
    </lineage>
</organism>
<dbReference type="AlphaFoldDB" id="X0VXJ6"/>